<accession>A0A5N6LEL8</accession>
<gene>
    <name evidence="3" type="ORF">E3N88_43547</name>
</gene>
<sequence>MEVEKKDEIPLTTVVPNADYHRKRRRRRWIICLSLIAIIILLVALIIIILAFTVFKAKKPITTVNSVAVKDLDASVTLIPLRVSLNVSLGLNITIKNPNKVRVKFRNSSAILYYKGDVVGDVPIPSGEIGSDGSKQLNLTLTVFADRLLTNTNVYGEILGGNLTVSTYTRITGKARVLNLFNIRIVSISSCDLDISISDRRVSNQTCRNSNKI</sequence>
<name>A0A5N6LEL8_9ASTR</name>
<proteinExistence type="predicted"/>
<evidence type="ECO:0000313" key="4">
    <source>
        <dbReference type="Proteomes" id="UP000326396"/>
    </source>
</evidence>
<evidence type="ECO:0000259" key="2">
    <source>
        <dbReference type="Pfam" id="PF03168"/>
    </source>
</evidence>
<dbReference type="Proteomes" id="UP000326396">
    <property type="component" value="Unassembled WGS sequence"/>
</dbReference>
<reference evidence="3 4" key="1">
    <citation type="submission" date="2019-05" db="EMBL/GenBank/DDBJ databases">
        <title>Mikania micrantha, genome provides insights into the molecular mechanism of rapid growth.</title>
        <authorList>
            <person name="Liu B."/>
        </authorList>
    </citation>
    <scope>NUCLEOTIDE SEQUENCE [LARGE SCALE GENOMIC DNA]</scope>
    <source>
        <strain evidence="3">NLD-2019</strain>
        <tissue evidence="3">Leaf</tissue>
    </source>
</reference>
<dbReference type="InterPro" id="IPR004864">
    <property type="entry name" value="LEA_2"/>
</dbReference>
<dbReference type="OrthoDB" id="1929523at2759"/>
<dbReference type="PANTHER" id="PTHR31852">
    <property type="entry name" value="LATE EMBRYOGENESIS ABUNDANT (LEA) HYDROXYPROLINE-RICH GLYCOPROTEIN FAMILY"/>
    <property type="match status" value="1"/>
</dbReference>
<protein>
    <recommendedName>
        <fullName evidence="2">Late embryogenesis abundant protein LEA-2 subgroup domain-containing protein</fullName>
    </recommendedName>
</protein>
<dbReference type="EMBL" id="SZYD01001258">
    <property type="protein sequence ID" value="KAD0923308.1"/>
    <property type="molecule type" value="Genomic_DNA"/>
</dbReference>
<dbReference type="SUPFAM" id="SSF117070">
    <property type="entry name" value="LEA14-like"/>
    <property type="match status" value="1"/>
</dbReference>
<evidence type="ECO:0000256" key="1">
    <source>
        <dbReference type="SAM" id="Phobius"/>
    </source>
</evidence>
<keyword evidence="1" id="KW-0472">Membrane</keyword>
<organism evidence="3 4">
    <name type="scientific">Mikania micrantha</name>
    <name type="common">bitter vine</name>
    <dbReference type="NCBI Taxonomy" id="192012"/>
    <lineage>
        <taxon>Eukaryota</taxon>
        <taxon>Viridiplantae</taxon>
        <taxon>Streptophyta</taxon>
        <taxon>Embryophyta</taxon>
        <taxon>Tracheophyta</taxon>
        <taxon>Spermatophyta</taxon>
        <taxon>Magnoliopsida</taxon>
        <taxon>eudicotyledons</taxon>
        <taxon>Gunneridae</taxon>
        <taxon>Pentapetalae</taxon>
        <taxon>asterids</taxon>
        <taxon>campanulids</taxon>
        <taxon>Asterales</taxon>
        <taxon>Asteraceae</taxon>
        <taxon>Asteroideae</taxon>
        <taxon>Heliantheae alliance</taxon>
        <taxon>Eupatorieae</taxon>
        <taxon>Mikania</taxon>
    </lineage>
</organism>
<feature type="domain" description="Late embryogenesis abundant protein LEA-2 subgroup" evidence="2">
    <location>
        <begin position="93"/>
        <end position="181"/>
    </location>
</feature>
<comment type="caution">
    <text evidence="3">The sequence shown here is derived from an EMBL/GenBank/DDBJ whole genome shotgun (WGS) entry which is preliminary data.</text>
</comment>
<feature type="transmembrane region" description="Helical" evidence="1">
    <location>
        <begin position="29"/>
        <end position="55"/>
    </location>
</feature>
<evidence type="ECO:0000313" key="3">
    <source>
        <dbReference type="EMBL" id="KAD0923308.1"/>
    </source>
</evidence>
<dbReference type="InterPro" id="IPR055301">
    <property type="entry name" value="Lea14-like_2"/>
</dbReference>
<keyword evidence="4" id="KW-1185">Reference proteome</keyword>
<keyword evidence="1" id="KW-1133">Transmembrane helix</keyword>
<dbReference type="Gene3D" id="2.60.40.1820">
    <property type="match status" value="1"/>
</dbReference>
<dbReference type="AlphaFoldDB" id="A0A5N6LEL8"/>
<keyword evidence="1" id="KW-0812">Transmembrane</keyword>
<dbReference type="Pfam" id="PF03168">
    <property type="entry name" value="LEA_2"/>
    <property type="match status" value="1"/>
</dbReference>